<accession>T1J8C5</accession>
<dbReference type="AlphaFoldDB" id="T1J8C5"/>
<protein>
    <submittedName>
        <fullName evidence="1">Uncharacterized protein</fullName>
    </submittedName>
</protein>
<reference evidence="2" key="1">
    <citation type="submission" date="2011-05" db="EMBL/GenBank/DDBJ databases">
        <authorList>
            <person name="Richards S.R."/>
            <person name="Qu J."/>
            <person name="Jiang H."/>
            <person name="Jhangiani S.N."/>
            <person name="Agravi P."/>
            <person name="Goodspeed R."/>
            <person name="Gross S."/>
            <person name="Mandapat C."/>
            <person name="Jackson L."/>
            <person name="Mathew T."/>
            <person name="Pu L."/>
            <person name="Thornton R."/>
            <person name="Saada N."/>
            <person name="Wilczek-Boney K.B."/>
            <person name="Lee S."/>
            <person name="Kovar C."/>
            <person name="Wu Y."/>
            <person name="Scherer S.E."/>
            <person name="Worley K.C."/>
            <person name="Muzny D.M."/>
            <person name="Gibbs R."/>
        </authorList>
    </citation>
    <scope>NUCLEOTIDE SEQUENCE</scope>
    <source>
        <strain evidence="2">Brora</strain>
    </source>
</reference>
<proteinExistence type="predicted"/>
<dbReference type="eggNOG" id="ENOG502TKT8">
    <property type="taxonomic scope" value="Eukaryota"/>
</dbReference>
<evidence type="ECO:0000313" key="2">
    <source>
        <dbReference type="Proteomes" id="UP000014500"/>
    </source>
</evidence>
<dbReference type="EnsemblMetazoa" id="SMAR009952-RA">
    <property type="protein sequence ID" value="SMAR009952-PA"/>
    <property type="gene ID" value="SMAR009952"/>
</dbReference>
<name>T1J8C5_STRMM</name>
<dbReference type="EMBL" id="JH431953">
    <property type="status" value="NOT_ANNOTATED_CDS"/>
    <property type="molecule type" value="Genomic_DNA"/>
</dbReference>
<dbReference type="HOGENOM" id="CLU_105186_0_0_1"/>
<sequence>FLTTAETRIDFSASWILPHDTWEFVTFSRQTFHRLNTLTNPCTELEDFITCENNCFEKKMENQNITCRLPFLKSSSLPLCDNSASAKKVIQSYTKIYSGNVNARRDCNCNPPCKFDFHIPHILFDQTFQNALLMQFVLSLHEIESNFREIFKEELKLPLIKLVCDVGAIIGFYLGISFFSFLKQIPSISYFFNSYKEQKPQVYKREQHKPIFKRRINYY</sequence>
<keyword evidence="2" id="KW-1185">Reference proteome</keyword>
<reference evidence="1" key="2">
    <citation type="submission" date="2015-02" db="UniProtKB">
        <authorList>
            <consortium name="EnsemblMetazoa"/>
        </authorList>
    </citation>
    <scope>IDENTIFICATION</scope>
</reference>
<dbReference type="PhylomeDB" id="T1J8C5"/>
<evidence type="ECO:0000313" key="1">
    <source>
        <dbReference type="EnsemblMetazoa" id="SMAR009952-PA"/>
    </source>
</evidence>
<organism evidence="1 2">
    <name type="scientific">Strigamia maritima</name>
    <name type="common">European centipede</name>
    <name type="synonym">Geophilus maritimus</name>
    <dbReference type="NCBI Taxonomy" id="126957"/>
    <lineage>
        <taxon>Eukaryota</taxon>
        <taxon>Metazoa</taxon>
        <taxon>Ecdysozoa</taxon>
        <taxon>Arthropoda</taxon>
        <taxon>Myriapoda</taxon>
        <taxon>Chilopoda</taxon>
        <taxon>Pleurostigmophora</taxon>
        <taxon>Geophilomorpha</taxon>
        <taxon>Linotaeniidae</taxon>
        <taxon>Strigamia</taxon>
    </lineage>
</organism>
<dbReference type="Proteomes" id="UP000014500">
    <property type="component" value="Unassembled WGS sequence"/>
</dbReference>